<dbReference type="RefSeq" id="WP_002180601.1">
    <property type="nucleotide sequence ID" value="NZ_AKWD02000067.1"/>
</dbReference>
<dbReference type="EMBL" id="AKWD02000067">
    <property type="protein sequence ID" value="EMO51717.1"/>
    <property type="molecule type" value="Genomic_DNA"/>
</dbReference>
<evidence type="ECO:0000313" key="3">
    <source>
        <dbReference type="Proteomes" id="UP000012112"/>
    </source>
</evidence>
<protein>
    <submittedName>
        <fullName evidence="2">Uncharacterized protein</fullName>
    </submittedName>
</protein>
<gene>
    <name evidence="2" type="ORF">LEP1GSC172_2481</name>
</gene>
<sequence>MDKQTMGPKNNRKSKLEKEMDNLSRQLKQKEIKPMEFAENFPVKVVRYSKADVVLSALAGYKEYFGAKEYKIIQNNSYLALEVVRDYVLMFLSNLEDGIEALTKNKSGKKALGLLIQRAANESMRIYPWLSEDRILRILR</sequence>
<evidence type="ECO:0000313" key="2">
    <source>
        <dbReference type="EMBL" id="EMO51717.1"/>
    </source>
</evidence>
<evidence type="ECO:0000256" key="1">
    <source>
        <dbReference type="SAM" id="MobiDB-lite"/>
    </source>
</evidence>
<accession>M6V2R5</accession>
<feature type="region of interest" description="Disordered" evidence="1">
    <location>
        <begin position="1"/>
        <end position="23"/>
    </location>
</feature>
<reference evidence="2 3" key="1">
    <citation type="submission" date="2013-01" db="EMBL/GenBank/DDBJ databases">
        <authorList>
            <person name="Harkins D.M."/>
            <person name="Durkin A.S."/>
            <person name="Brinkac L.M."/>
            <person name="Haft D.H."/>
            <person name="Selengut J.D."/>
            <person name="Sanka R."/>
            <person name="DePew J."/>
            <person name="Purushe J."/>
            <person name="Matthias M.A."/>
            <person name="Vinetz J.M."/>
            <person name="Sutton G.G."/>
            <person name="Nierman W.C."/>
            <person name="Fouts D.E."/>
        </authorList>
    </citation>
    <scope>NUCLEOTIDE SEQUENCE [LARGE SCALE GENOMIC DNA]</scope>
    <source>
        <strain evidence="2 3">HAI1536</strain>
    </source>
</reference>
<name>M6V2R5_9LEPT</name>
<comment type="caution">
    <text evidence="2">The sequence shown here is derived from an EMBL/GenBank/DDBJ whole genome shotgun (WGS) entry which is preliminary data.</text>
</comment>
<feature type="compositionally biased region" description="Basic and acidic residues" evidence="1">
    <location>
        <begin position="14"/>
        <end position="23"/>
    </location>
</feature>
<dbReference type="AlphaFoldDB" id="M6V2R5"/>
<proteinExistence type="predicted"/>
<organism evidence="2 3">
    <name type="scientific">Leptospira noguchii</name>
    <dbReference type="NCBI Taxonomy" id="28182"/>
    <lineage>
        <taxon>Bacteria</taxon>
        <taxon>Pseudomonadati</taxon>
        <taxon>Spirochaetota</taxon>
        <taxon>Spirochaetia</taxon>
        <taxon>Leptospirales</taxon>
        <taxon>Leptospiraceae</taxon>
        <taxon>Leptospira</taxon>
    </lineage>
</organism>
<dbReference type="Proteomes" id="UP000012112">
    <property type="component" value="Unassembled WGS sequence"/>
</dbReference>